<keyword evidence="2" id="KW-1185">Reference proteome</keyword>
<proteinExistence type="predicted"/>
<evidence type="ECO:0000313" key="2">
    <source>
        <dbReference type="Proteomes" id="UP000319818"/>
    </source>
</evidence>
<dbReference type="RefSeq" id="WP_246121667.1">
    <property type="nucleotide sequence ID" value="NZ_VFPH01000001.1"/>
</dbReference>
<accession>A0A543GCT1</accession>
<dbReference type="Proteomes" id="UP000319818">
    <property type="component" value="Unassembled WGS sequence"/>
</dbReference>
<protein>
    <submittedName>
        <fullName evidence="1">Uncharacterized protein</fullName>
    </submittedName>
</protein>
<comment type="caution">
    <text evidence="1">The sequence shown here is derived from an EMBL/GenBank/DDBJ whole genome shotgun (WGS) entry which is preliminary data.</text>
</comment>
<dbReference type="Gene3D" id="2.30.31.20">
    <property type="entry name" value="Sporulation-specific cell division protein SsgB"/>
    <property type="match status" value="1"/>
</dbReference>
<dbReference type="InterPro" id="IPR038658">
    <property type="entry name" value="SsgB_sf"/>
</dbReference>
<name>A0A543GCT1_9PSEU</name>
<reference evidence="1 2" key="1">
    <citation type="submission" date="2019-06" db="EMBL/GenBank/DDBJ databases">
        <title>Sequencing the genomes of 1000 actinobacteria strains.</title>
        <authorList>
            <person name="Klenk H.-P."/>
        </authorList>
    </citation>
    <scope>NUCLEOTIDE SEQUENCE [LARGE SCALE GENOMIC DNA]</scope>
    <source>
        <strain evidence="1 2">DSM 45511</strain>
    </source>
</reference>
<dbReference type="AlphaFoldDB" id="A0A543GCT1"/>
<sequence length="47" mass="5170">MVHFAVSSDELDAFLQRTYAVVPRDTEMDCIDVDAAIAAVLEEAQRG</sequence>
<dbReference type="EMBL" id="VFPH01000001">
    <property type="protein sequence ID" value="TQM43891.1"/>
    <property type="molecule type" value="Genomic_DNA"/>
</dbReference>
<organism evidence="1 2">
    <name type="scientific">Pseudonocardia cypriaca</name>
    <dbReference type="NCBI Taxonomy" id="882449"/>
    <lineage>
        <taxon>Bacteria</taxon>
        <taxon>Bacillati</taxon>
        <taxon>Actinomycetota</taxon>
        <taxon>Actinomycetes</taxon>
        <taxon>Pseudonocardiales</taxon>
        <taxon>Pseudonocardiaceae</taxon>
        <taxon>Pseudonocardia</taxon>
    </lineage>
</organism>
<gene>
    <name evidence="1" type="ORF">FB388_1246</name>
</gene>
<evidence type="ECO:0000313" key="1">
    <source>
        <dbReference type="EMBL" id="TQM43891.1"/>
    </source>
</evidence>